<evidence type="ECO:0000313" key="2">
    <source>
        <dbReference type="EMBL" id="KAA9034503.1"/>
    </source>
</evidence>
<dbReference type="PANTHER" id="PTHR42879">
    <property type="entry name" value="3-OXOACYL-(ACYL-CARRIER-PROTEIN) REDUCTASE"/>
    <property type="match status" value="1"/>
</dbReference>
<dbReference type="RefSeq" id="WP_150417050.1">
    <property type="nucleotide sequence ID" value="NZ_VYQF01000014.1"/>
</dbReference>
<dbReference type="CDD" id="cd05344">
    <property type="entry name" value="BKR_like_SDR_like"/>
    <property type="match status" value="1"/>
</dbReference>
<comment type="caution">
    <text evidence="2">The sequence shown here is derived from an EMBL/GenBank/DDBJ whole genome shotgun (WGS) entry which is preliminary data.</text>
</comment>
<reference evidence="2 3" key="1">
    <citation type="submission" date="2019-09" db="EMBL/GenBank/DDBJ databases">
        <title>Draft genome sequence of Ginsengibacter sp. BR5-29.</title>
        <authorList>
            <person name="Im W.-T."/>
        </authorList>
    </citation>
    <scope>NUCLEOTIDE SEQUENCE [LARGE SCALE GENOMIC DNA]</scope>
    <source>
        <strain evidence="2 3">BR5-29</strain>
    </source>
</reference>
<dbReference type="Gene3D" id="3.40.50.720">
    <property type="entry name" value="NAD(P)-binding Rossmann-like Domain"/>
    <property type="match status" value="1"/>
</dbReference>
<name>A0A5J5IAN1_9BACT</name>
<dbReference type="Pfam" id="PF13561">
    <property type="entry name" value="adh_short_C2"/>
    <property type="match status" value="1"/>
</dbReference>
<dbReference type="PRINTS" id="PR00081">
    <property type="entry name" value="GDHRDH"/>
</dbReference>
<evidence type="ECO:0000256" key="1">
    <source>
        <dbReference type="ARBA" id="ARBA00006484"/>
    </source>
</evidence>
<sequence>MNLDLKGKKAIVCGSTQGLGFASAVELALLGAEVTLVARDEKKLKEAVKKLDITFGQKHTYIVADFHYPEVVEKSITNYMVNNSTVNILVNNTGGPKGGNAVDAAPEDFLQAFNSHLICNHILMKAVLPSMKASGYGRIINIISTSVKEPIPGLGVSNTIRAAVASWSKTLAGELGKFGITVNNVLPGYTRTARYDSIVKNKVAATEKNEKEIEADFIAAIPMQKIGTPEEFGAAVAFLCSPAASYITGINLPVDGGRLACL</sequence>
<dbReference type="Proteomes" id="UP000326903">
    <property type="component" value="Unassembled WGS sequence"/>
</dbReference>
<dbReference type="InterPro" id="IPR036291">
    <property type="entry name" value="NAD(P)-bd_dom_sf"/>
</dbReference>
<keyword evidence="3" id="KW-1185">Reference proteome</keyword>
<dbReference type="SUPFAM" id="SSF51735">
    <property type="entry name" value="NAD(P)-binding Rossmann-fold domains"/>
    <property type="match status" value="1"/>
</dbReference>
<accession>A0A5J5IAN1</accession>
<organism evidence="2 3">
    <name type="scientific">Ginsengibacter hankyongi</name>
    <dbReference type="NCBI Taxonomy" id="2607284"/>
    <lineage>
        <taxon>Bacteria</taxon>
        <taxon>Pseudomonadati</taxon>
        <taxon>Bacteroidota</taxon>
        <taxon>Chitinophagia</taxon>
        <taxon>Chitinophagales</taxon>
        <taxon>Chitinophagaceae</taxon>
        <taxon>Ginsengibacter</taxon>
    </lineage>
</organism>
<comment type="similarity">
    <text evidence="1">Belongs to the short-chain dehydrogenases/reductases (SDR) family.</text>
</comment>
<proteinExistence type="inferred from homology"/>
<protein>
    <submittedName>
        <fullName evidence="2">SDR family oxidoreductase</fullName>
    </submittedName>
</protein>
<dbReference type="InterPro" id="IPR050259">
    <property type="entry name" value="SDR"/>
</dbReference>
<dbReference type="InterPro" id="IPR002347">
    <property type="entry name" value="SDR_fam"/>
</dbReference>
<gene>
    <name evidence="2" type="ORF">FW778_21950</name>
</gene>
<evidence type="ECO:0000313" key="3">
    <source>
        <dbReference type="Proteomes" id="UP000326903"/>
    </source>
</evidence>
<dbReference type="PANTHER" id="PTHR42879:SF6">
    <property type="entry name" value="NADPH-DEPENDENT REDUCTASE BACG"/>
    <property type="match status" value="1"/>
</dbReference>
<dbReference type="EMBL" id="VYQF01000014">
    <property type="protein sequence ID" value="KAA9034503.1"/>
    <property type="molecule type" value="Genomic_DNA"/>
</dbReference>
<dbReference type="AlphaFoldDB" id="A0A5J5IAN1"/>